<gene>
    <name evidence="1" type="ORF">TRAPUB_2676</name>
</gene>
<organism evidence="1 2">
    <name type="scientific">Trametes pubescens</name>
    <name type="common">White-rot fungus</name>
    <dbReference type="NCBI Taxonomy" id="154538"/>
    <lineage>
        <taxon>Eukaryota</taxon>
        <taxon>Fungi</taxon>
        <taxon>Dikarya</taxon>
        <taxon>Basidiomycota</taxon>
        <taxon>Agaricomycotina</taxon>
        <taxon>Agaricomycetes</taxon>
        <taxon>Polyporales</taxon>
        <taxon>Polyporaceae</taxon>
        <taxon>Trametes</taxon>
    </lineage>
</organism>
<comment type="caution">
    <text evidence="1">The sequence shown here is derived from an EMBL/GenBank/DDBJ whole genome shotgun (WGS) entry which is preliminary data.</text>
</comment>
<protein>
    <submittedName>
        <fullName evidence="1">Uncharacterized protein</fullName>
    </submittedName>
</protein>
<reference evidence="1 2" key="1">
    <citation type="submission" date="2016-10" db="EMBL/GenBank/DDBJ databases">
        <title>Genome sequence of the basidiomycete white-rot fungus Trametes pubescens.</title>
        <authorList>
            <person name="Makela M.R."/>
            <person name="Granchi Z."/>
            <person name="Peng M."/>
            <person name="De Vries R.P."/>
            <person name="Grigoriev I."/>
            <person name="Riley R."/>
            <person name="Hilden K."/>
        </authorList>
    </citation>
    <scope>NUCLEOTIDE SEQUENCE [LARGE SCALE GENOMIC DNA]</scope>
    <source>
        <strain evidence="1 2">FBCC735</strain>
    </source>
</reference>
<dbReference type="STRING" id="154538.A0A1M2VFU2"/>
<sequence length="79" mass="8821">MLACQDTATGAFVGLLLHRRVDSEIGLRYHVGVTVRGAQLWMRLRYHLAPVDWALTGRLGAACVLARRQPDCHVPKVAW</sequence>
<dbReference type="Proteomes" id="UP000184267">
    <property type="component" value="Unassembled WGS sequence"/>
</dbReference>
<proteinExistence type="predicted"/>
<keyword evidence="2" id="KW-1185">Reference proteome</keyword>
<evidence type="ECO:0000313" key="1">
    <source>
        <dbReference type="EMBL" id="OJT06472.1"/>
    </source>
</evidence>
<evidence type="ECO:0000313" key="2">
    <source>
        <dbReference type="Proteomes" id="UP000184267"/>
    </source>
</evidence>
<accession>A0A1M2VFU2</accession>
<name>A0A1M2VFU2_TRAPU</name>
<dbReference type="EMBL" id="MNAD01001307">
    <property type="protein sequence ID" value="OJT06472.1"/>
    <property type="molecule type" value="Genomic_DNA"/>
</dbReference>
<dbReference type="AlphaFoldDB" id="A0A1M2VFU2"/>